<keyword evidence="1" id="KW-1133">Transmembrane helix</keyword>
<evidence type="ECO:0000256" key="1">
    <source>
        <dbReference type="SAM" id="Phobius"/>
    </source>
</evidence>
<feature type="transmembrane region" description="Helical" evidence="1">
    <location>
        <begin position="107"/>
        <end position="130"/>
    </location>
</feature>
<evidence type="ECO:0000313" key="2">
    <source>
        <dbReference type="EMBL" id="CAF1665216.1"/>
    </source>
</evidence>
<accession>A0A816FRK6</accession>
<feature type="transmembrane region" description="Helical" evidence="1">
    <location>
        <begin position="142"/>
        <end position="165"/>
    </location>
</feature>
<keyword evidence="1" id="KW-0812">Transmembrane</keyword>
<reference evidence="2" key="1">
    <citation type="submission" date="2021-02" db="EMBL/GenBank/DDBJ databases">
        <authorList>
            <person name="Nowell W R."/>
        </authorList>
    </citation>
    <scope>NUCLEOTIDE SEQUENCE</scope>
</reference>
<organism evidence="2 3">
    <name type="scientific">Adineta ricciae</name>
    <name type="common">Rotifer</name>
    <dbReference type="NCBI Taxonomy" id="249248"/>
    <lineage>
        <taxon>Eukaryota</taxon>
        <taxon>Metazoa</taxon>
        <taxon>Spiralia</taxon>
        <taxon>Gnathifera</taxon>
        <taxon>Rotifera</taxon>
        <taxon>Eurotatoria</taxon>
        <taxon>Bdelloidea</taxon>
        <taxon>Adinetida</taxon>
        <taxon>Adinetidae</taxon>
        <taxon>Adineta</taxon>
    </lineage>
</organism>
<protein>
    <submittedName>
        <fullName evidence="2">Uncharacterized protein</fullName>
    </submittedName>
</protein>
<dbReference type="AlphaFoldDB" id="A0A816FRK6"/>
<dbReference type="EMBL" id="CAJNOR010012024">
    <property type="protein sequence ID" value="CAF1665216.1"/>
    <property type="molecule type" value="Genomic_DNA"/>
</dbReference>
<sequence length="292" mass="32393">MNTYQIVIDIGRSVDPNSVVYFHNQVAPDPMIVFSGPNTYAPPPYLGQLNSYCPQCNTLRRDLTEGCLKAEFDSTYPVHLNGIINQDEYHQSIQNINRAVSSNKTALIIYSLIFAFGIIGGMICFIIAGVRAINTPHSTFTILISVGFLLTFISSIVFSIGIFLIHSKRTNKLRQIIAQESAKYSSRSPVPCSWRLNIVSTWNRGFAYHRNGQSTYDLIIDIGNYVNPHNGSTVHYSNPMASQPTIGFGISDHYTPPPYSAQRTMEVCSQCGTVRQDLTNKGCSACGQLFNS</sequence>
<name>A0A816FRK6_ADIRI</name>
<keyword evidence="3" id="KW-1185">Reference proteome</keyword>
<proteinExistence type="predicted"/>
<keyword evidence="1" id="KW-0472">Membrane</keyword>
<dbReference type="Proteomes" id="UP000663828">
    <property type="component" value="Unassembled WGS sequence"/>
</dbReference>
<comment type="caution">
    <text evidence="2">The sequence shown here is derived from an EMBL/GenBank/DDBJ whole genome shotgun (WGS) entry which is preliminary data.</text>
</comment>
<gene>
    <name evidence="2" type="ORF">XAT740_LOCUS57642</name>
</gene>
<evidence type="ECO:0000313" key="3">
    <source>
        <dbReference type="Proteomes" id="UP000663828"/>
    </source>
</evidence>